<dbReference type="Proteomes" id="UP000582231">
    <property type="component" value="Unassembled WGS sequence"/>
</dbReference>
<evidence type="ECO:0000256" key="4">
    <source>
        <dbReference type="PROSITE-ProRule" id="PRU00169"/>
    </source>
</evidence>
<dbReference type="PANTHER" id="PTHR44688:SF16">
    <property type="entry name" value="DNA-BINDING TRANSCRIPTIONAL ACTIVATOR DEVR_DOSR"/>
    <property type="match status" value="1"/>
</dbReference>
<accession>A0A852RBN6</accession>
<dbReference type="SUPFAM" id="SSF52172">
    <property type="entry name" value="CheY-like"/>
    <property type="match status" value="1"/>
</dbReference>
<keyword evidence="4" id="KW-0597">Phosphoprotein</keyword>
<gene>
    <name evidence="8" type="ORF">BJ958_003909</name>
</gene>
<evidence type="ECO:0000259" key="6">
    <source>
        <dbReference type="PROSITE" id="PS50043"/>
    </source>
</evidence>
<dbReference type="InterPro" id="IPR036388">
    <property type="entry name" value="WH-like_DNA-bd_sf"/>
</dbReference>
<dbReference type="SUPFAM" id="SSF46894">
    <property type="entry name" value="C-terminal effector domain of the bipartite response regulators"/>
    <property type="match status" value="1"/>
</dbReference>
<dbReference type="Gene3D" id="3.40.50.2300">
    <property type="match status" value="1"/>
</dbReference>
<dbReference type="Gene3D" id="1.10.10.10">
    <property type="entry name" value="Winged helix-like DNA-binding domain superfamily/Winged helix DNA-binding domain"/>
    <property type="match status" value="1"/>
</dbReference>
<comment type="caution">
    <text evidence="8">The sequence shown here is derived from an EMBL/GenBank/DDBJ whole genome shotgun (WGS) entry which is preliminary data.</text>
</comment>
<keyword evidence="1" id="KW-0805">Transcription regulation</keyword>
<dbReference type="InterPro" id="IPR001789">
    <property type="entry name" value="Sig_transdc_resp-reg_receiver"/>
</dbReference>
<protein>
    <submittedName>
        <fullName evidence="8">DNA-binding NarL/FixJ family response regulator</fullName>
    </submittedName>
</protein>
<dbReference type="PROSITE" id="PS50110">
    <property type="entry name" value="RESPONSE_REGULATORY"/>
    <property type="match status" value="1"/>
</dbReference>
<dbReference type="InterPro" id="IPR016032">
    <property type="entry name" value="Sig_transdc_resp-reg_C-effctor"/>
</dbReference>
<feature type="modified residue" description="4-aspartylphosphate" evidence="4">
    <location>
        <position position="62"/>
    </location>
</feature>
<dbReference type="GO" id="GO:0006355">
    <property type="term" value="P:regulation of DNA-templated transcription"/>
    <property type="evidence" value="ECO:0007669"/>
    <property type="project" value="InterPro"/>
</dbReference>
<dbReference type="GO" id="GO:0003677">
    <property type="term" value="F:DNA binding"/>
    <property type="evidence" value="ECO:0007669"/>
    <property type="project" value="UniProtKB-KW"/>
</dbReference>
<evidence type="ECO:0000256" key="1">
    <source>
        <dbReference type="ARBA" id="ARBA00023015"/>
    </source>
</evidence>
<evidence type="ECO:0000256" key="3">
    <source>
        <dbReference type="ARBA" id="ARBA00023163"/>
    </source>
</evidence>
<feature type="domain" description="Response regulatory" evidence="7">
    <location>
        <begin position="7"/>
        <end position="125"/>
    </location>
</feature>
<dbReference type="RefSeq" id="WP_179728558.1">
    <property type="nucleotide sequence ID" value="NZ_BAABEF010000001.1"/>
</dbReference>
<dbReference type="GO" id="GO:0000160">
    <property type="term" value="P:phosphorelay signal transduction system"/>
    <property type="evidence" value="ECO:0007669"/>
    <property type="project" value="InterPro"/>
</dbReference>
<dbReference type="Pfam" id="PF00196">
    <property type="entry name" value="GerE"/>
    <property type="match status" value="1"/>
</dbReference>
<dbReference type="SMART" id="SM00421">
    <property type="entry name" value="HTH_LUXR"/>
    <property type="match status" value="1"/>
</dbReference>
<keyword evidence="9" id="KW-1185">Reference proteome</keyword>
<name>A0A852RBN6_9ACTN</name>
<evidence type="ECO:0000256" key="5">
    <source>
        <dbReference type="SAM" id="MobiDB-lite"/>
    </source>
</evidence>
<evidence type="ECO:0000259" key="7">
    <source>
        <dbReference type="PROSITE" id="PS50110"/>
    </source>
</evidence>
<dbReference type="CDD" id="cd06170">
    <property type="entry name" value="LuxR_C_like"/>
    <property type="match status" value="1"/>
</dbReference>
<evidence type="ECO:0000313" key="8">
    <source>
        <dbReference type="EMBL" id="NYD32363.1"/>
    </source>
</evidence>
<sequence>MVPAPCKITVLARHEMFAEALQVALTSAGHEVQRLSPPESSTSATRLVEAVARTCPRVLLVDPDLDHDGASALIRTLSRCGVSVVVLTAEIDRARWGGWLFLGAYAVLSKSVSLTDLLAAIRAIGAGREVLARDECHRLVALYHQQRNEVRDCRARLDALTQREREVLAHLVHGDTVSEIAAVHVVSEATVRTQVKSILAKLGVTSQLGAVSVAFRARWRPAVPARVDREGGGTGDVRADGFGSEPGGSTGA</sequence>
<keyword evidence="2 8" id="KW-0238">DNA-binding</keyword>
<evidence type="ECO:0000313" key="9">
    <source>
        <dbReference type="Proteomes" id="UP000582231"/>
    </source>
</evidence>
<dbReference type="PRINTS" id="PR00038">
    <property type="entry name" value="HTHLUXR"/>
</dbReference>
<dbReference type="PROSITE" id="PS50043">
    <property type="entry name" value="HTH_LUXR_2"/>
    <property type="match status" value="1"/>
</dbReference>
<dbReference type="InterPro" id="IPR000792">
    <property type="entry name" value="Tscrpt_reg_LuxR_C"/>
</dbReference>
<dbReference type="AlphaFoldDB" id="A0A852RBN6"/>
<feature type="domain" description="HTH luxR-type" evidence="6">
    <location>
        <begin position="153"/>
        <end position="218"/>
    </location>
</feature>
<feature type="region of interest" description="Disordered" evidence="5">
    <location>
        <begin position="226"/>
        <end position="252"/>
    </location>
</feature>
<dbReference type="EMBL" id="JACCBF010000001">
    <property type="protein sequence ID" value="NYD32363.1"/>
    <property type="molecule type" value="Genomic_DNA"/>
</dbReference>
<reference evidence="8 9" key="1">
    <citation type="submission" date="2020-07" db="EMBL/GenBank/DDBJ databases">
        <title>Sequencing the genomes of 1000 actinobacteria strains.</title>
        <authorList>
            <person name="Klenk H.-P."/>
        </authorList>
    </citation>
    <scope>NUCLEOTIDE SEQUENCE [LARGE SCALE GENOMIC DNA]</scope>
    <source>
        <strain evidence="8 9">DSM 19082</strain>
    </source>
</reference>
<dbReference type="InterPro" id="IPR011006">
    <property type="entry name" value="CheY-like_superfamily"/>
</dbReference>
<dbReference type="PANTHER" id="PTHR44688">
    <property type="entry name" value="DNA-BINDING TRANSCRIPTIONAL ACTIVATOR DEVR_DOSR"/>
    <property type="match status" value="1"/>
</dbReference>
<evidence type="ECO:0000256" key="2">
    <source>
        <dbReference type="ARBA" id="ARBA00023125"/>
    </source>
</evidence>
<keyword evidence="3" id="KW-0804">Transcription</keyword>
<organism evidence="8 9">
    <name type="scientific">Nocardioides kongjuensis</name>
    <dbReference type="NCBI Taxonomy" id="349522"/>
    <lineage>
        <taxon>Bacteria</taxon>
        <taxon>Bacillati</taxon>
        <taxon>Actinomycetota</taxon>
        <taxon>Actinomycetes</taxon>
        <taxon>Propionibacteriales</taxon>
        <taxon>Nocardioidaceae</taxon>
        <taxon>Nocardioides</taxon>
    </lineage>
</organism>
<proteinExistence type="predicted"/>